<evidence type="ECO:0000313" key="3">
    <source>
        <dbReference type="EMBL" id="PVZ71960.1"/>
    </source>
</evidence>
<keyword evidence="1" id="KW-0732">Signal</keyword>
<dbReference type="SUPFAM" id="SSF101874">
    <property type="entry name" value="YceI-like"/>
    <property type="match status" value="1"/>
</dbReference>
<evidence type="ECO:0000256" key="1">
    <source>
        <dbReference type="SAM" id="SignalP"/>
    </source>
</evidence>
<organism evidence="3 4">
    <name type="scientific">Pelagibaculum spongiae</name>
    <dbReference type="NCBI Taxonomy" id="2080658"/>
    <lineage>
        <taxon>Bacteria</taxon>
        <taxon>Pseudomonadati</taxon>
        <taxon>Pseudomonadota</taxon>
        <taxon>Gammaproteobacteria</taxon>
        <taxon>Oceanospirillales</taxon>
        <taxon>Pelagibaculum</taxon>
    </lineage>
</organism>
<proteinExistence type="predicted"/>
<dbReference type="AlphaFoldDB" id="A0A2V1H1X0"/>
<evidence type="ECO:0000313" key="4">
    <source>
        <dbReference type="Proteomes" id="UP000244906"/>
    </source>
</evidence>
<dbReference type="PANTHER" id="PTHR34406">
    <property type="entry name" value="PROTEIN YCEI"/>
    <property type="match status" value="1"/>
</dbReference>
<feature type="domain" description="Lipid/polyisoprenoid-binding YceI-like" evidence="2">
    <location>
        <begin position="25"/>
        <end position="179"/>
    </location>
</feature>
<dbReference type="EMBL" id="QDDL01000001">
    <property type="protein sequence ID" value="PVZ71960.1"/>
    <property type="molecule type" value="Genomic_DNA"/>
</dbReference>
<sequence>MNVFKKAVGYSALALTLSGMASTSLLAVEKLTFTASLMGEDFQGGFSKFNKNFTFDAAKPQAALLELQVNTASFFSGDAERDELAVGSEWFAASSFATAIVKGSLAATTVQQQYQFNGTIELKGLIKPISFPLQISKTSTGYHYQGEARLNRLDFNVGTGEWTDTSTIGNQIKIQFQFDS</sequence>
<dbReference type="SMART" id="SM00867">
    <property type="entry name" value="YceI"/>
    <property type="match status" value="1"/>
</dbReference>
<comment type="caution">
    <text evidence="3">The sequence shown here is derived from an EMBL/GenBank/DDBJ whole genome shotgun (WGS) entry which is preliminary data.</text>
</comment>
<evidence type="ECO:0000259" key="2">
    <source>
        <dbReference type="SMART" id="SM00867"/>
    </source>
</evidence>
<reference evidence="3 4" key="1">
    <citation type="submission" date="2018-04" db="EMBL/GenBank/DDBJ databases">
        <title>Thalassorhabdus spongiae gen. nov., sp. nov., isolated from a marine sponge in South-West Iceland.</title>
        <authorList>
            <person name="Knobloch S."/>
            <person name="Daussin A."/>
            <person name="Johannsson R."/>
            <person name="Marteinsson V.T."/>
        </authorList>
    </citation>
    <scope>NUCLEOTIDE SEQUENCE [LARGE SCALE GENOMIC DNA]</scope>
    <source>
        <strain evidence="3 4">Hp12</strain>
    </source>
</reference>
<dbReference type="Proteomes" id="UP000244906">
    <property type="component" value="Unassembled WGS sequence"/>
</dbReference>
<feature type="signal peptide" evidence="1">
    <location>
        <begin position="1"/>
        <end position="27"/>
    </location>
</feature>
<dbReference type="PANTHER" id="PTHR34406:SF1">
    <property type="entry name" value="PROTEIN YCEI"/>
    <property type="match status" value="1"/>
</dbReference>
<feature type="chain" id="PRO_5015941168" description="Lipid/polyisoprenoid-binding YceI-like domain-containing protein" evidence="1">
    <location>
        <begin position="28"/>
        <end position="180"/>
    </location>
</feature>
<dbReference type="OrthoDB" id="1247465at2"/>
<dbReference type="RefSeq" id="WP_116685549.1">
    <property type="nucleotide sequence ID" value="NZ_CAWNYD010000001.1"/>
</dbReference>
<accession>A0A2V1H1X0</accession>
<dbReference type="InterPro" id="IPR036761">
    <property type="entry name" value="TTHA0802/YceI-like_sf"/>
</dbReference>
<name>A0A2V1H1X0_9GAMM</name>
<protein>
    <recommendedName>
        <fullName evidence="2">Lipid/polyisoprenoid-binding YceI-like domain-containing protein</fullName>
    </recommendedName>
</protein>
<keyword evidence="4" id="KW-1185">Reference proteome</keyword>
<dbReference type="Pfam" id="PF04264">
    <property type="entry name" value="YceI"/>
    <property type="match status" value="1"/>
</dbReference>
<dbReference type="InterPro" id="IPR007372">
    <property type="entry name" value="Lipid/polyisoprenoid-bd_YceI"/>
</dbReference>
<gene>
    <name evidence="3" type="ORF">DC094_02760</name>
</gene>
<dbReference type="Gene3D" id="2.40.128.110">
    <property type="entry name" value="Lipid/polyisoprenoid-binding, YceI-like"/>
    <property type="match status" value="1"/>
</dbReference>